<evidence type="ECO:0000256" key="3">
    <source>
        <dbReference type="ARBA" id="ARBA00022771"/>
    </source>
</evidence>
<dbReference type="GO" id="GO:0031519">
    <property type="term" value="C:PcG protein complex"/>
    <property type="evidence" value="ECO:0007669"/>
    <property type="project" value="TreeGrafter"/>
</dbReference>
<feature type="domain" description="C2H2-type" evidence="7">
    <location>
        <begin position="24"/>
        <end position="53"/>
    </location>
</feature>
<dbReference type="GO" id="GO:0000978">
    <property type="term" value="F:RNA polymerase II cis-regulatory region sequence-specific DNA binding"/>
    <property type="evidence" value="ECO:0007669"/>
    <property type="project" value="TreeGrafter"/>
</dbReference>
<evidence type="ECO:0000313" key="8">
    <source>
        <dbReference type="EMBL" id="GIY82215.1"/>
    </source>
</evidence>
<dbReference type="Gene3D" id="3.30.160.60">
    <property type="entry name" value="Classic Zinc Finger"/>
    <property type="match status" value="2"/>
</dbReference>
<keyword evidence="5" id="KW-0539">Nucleus</keyword>
<accession>A0AAV4WLD2</accession>
<dbReference type="PROSITE" id="PS50157">
    <property type="entry name" value="ZINC_FINGER_C2H2_2"/>
    <property type="match status" value="2"/>
</dbReference>
<dbReference type="FunFam" id="3.30.160.60:FF:000349">
    <property type="entry name" value="metal regulatory transcription factor 1"/>
    <property type="match status" value="1"/>
</dbReference>
<dbReference type="Pfam" id="PF00096">
    <property type="entry name" value="zf-C2H2"/>
    <property type="match status" value="2"/>
</dbReference>
<evidence type="ECO:0000256" key="2">
    <source>
        <dbReference type="ARBA" id="ARBA00022737"/>
    </source>
</evidence>
<dbReference type="EMBL" id="BPLR01016222">
    <property type="protein sequence ID" value="GIY82215.1"/>
    <property type="molecule type" value="Genomic_DNA"/>
</dbReference>
<reference evidence="8 9" key="1">
    <citation type="submission" date="2021-06" db="EMBL/GenBank/DDBJ databases">
        <title>Caerostris extrusa draft genome.</title>
        <authorList>
            <person name="Kono N."/>
            <person name="Arakawa K."/>
        </authorList>
    </citation>
    <scope>NUCLEOTIDE SEQUENCE [LARGE SCALE GENOMIC DNA]</scope>
</reference>
<dbReference type="GO" id="GO:0005667">
    <property type="term" value="C:transcription regulator complex"/>
    <property type="evidence" value="ECO:0007669"/>
    <property type="project" value="TreeGrafter"/>
</dbReference>
<dbReference type="FunFam" id="3.30.160.60:FF:000072">
    <property type="entry name" value="zinc finger protein 143 isoform X1"/>
    <property type="match status" value="1"/>
</dbReference>
<keyword evidence="3 6" id="KW-0863">Zinc-finger</keyword>
<keyword evidence="9" id="KW-1185">Reference proteome</keyword>
<keyword evidence="2" id="KW-0677">Repeat</keyword>
<protein>
    <submittedName>
        <fullName evidence="8">Metal regulatory transcription factor 1</fullName>
    </submittedName>
</protein>
<evidence type="ECO:0000313" key="9">
    <source>
        <dbReference type="Proteomes" id="UP001054945"/>
    </source>
</evidence>
<dbReference type="PROSITE" id="PS00028">
    <property type="entry name" value="ZINC_FINGER_C2H2_1"/>
    <property type="match status" value="2"/>
</dbReference>
<feature type="domain" description="C2H2-type" evidence="7">
    <location>
        <begin position="54"/>
        <end position="83"/>
    </location>
</feature>
<evidence type="ECO:0000256" key="6">
    <source>
        <dbReference type="PROSITE-ProRule" id="PRU00042"/>
    </source>
</evidence>
<dbReference type="InterPro" id="IPR036236">
    <property type="entry name" value="Znf_C2H2_sf"/>
</dbReference>
<dbReference type="GO" id="GO:0000785">
    <property type="term" value="C:chromatin"/>
    <property type="evidence" value="ECO:0007669"/>
    <property type="project" value="TreeGrafter"/>
</dbReference>
<gene>
    <name evidence="8" type="primary">Mtf1</name>
    <name evidence="8" type="ORF">CEXT_31781</name>
</gene>
<evidence type="ECO:0000259" key="7">
    <source>
        <dbReference type="PROSITE" id="PS50157"/>
    </source>
</evidence>
<comment type="caution">
    <text evidence="8">The sequence shown here is derived from an EMBL/GenBank/DDBJ whole genome shotgun (WGS) entry which is preliminary data.</text>
</comment>
<dbReference type="InterPro" id="IPR013087">
    <property type="entry name" value="Znf_C2H2_type"/>
</dbReference>
<dbReference type="AlphaFoldDB" id="A0AAV4WLD2"/>
<evidence type="ECO:0000256" key="4">
    <source>
        <dbReference type="ARBA" id="ARBA00022833"/>
    </source>
</evidence>
<sequence length="408" mass="43208">MWKTFLSSYSLKDSSTGTYKEKPYGCDVNGCEKAFNTRYRLTAHQRIHNGEKPYRCKEDGCDKAFVGSHHLKKHMQTHSGEKLFVCPDTNCGKRSVIAHAIIRLGSVNGTPLETETSATASIPISSYKSTQTGDLDPEAIINPLNSQPITISLGNNELTSVLSTTPIITGSQSLASENVPAEANMFSTPILSASQSLASENVPVEATIFSTTPIITGSQSLASENVPAEATMFSTPILSASQSLASENVPVEATIFSTTPIITASQSLASENVPAEATTAVAVQDIISASAQLAEICKCGPNKCEPHGKCCMGCPGMEGHYCRDGVNEDVESSNSSVNTTAVAAYTLTAAETPGSSIYDEDNLIYLADASCQTEEGPCPGECTVSLDKETLSLYKDFQHSNGSCCVHS</sequence>
<dbReference type="PANTHER" id="PTHR14003:SF23">
    <property type="entry name" value="ZINC FINGER PROTEIN 143"/>
    <property type="match status" value="1"/>
</dbReference>
<evidence type="ECO:0000256" key="5">
    <source>
        <dbReference type="ARBA" id="ARBA00023242"/>
    </source>
</evidence>
<evidence type="ECO:0000256" key="1">
    <source>
        <dbReference type="ARBA" id="ARBA00022723"/>
    </source>
</evidence>
<dbReference type="SUPFAM" id="SSF57667">
    <property type="entry name" value="beta-beta-alpha zinc fingers"/>
    <property type="match status" value="2"/>
</dbReference>
<name>A0AAV4WLD2_CAEEX</name>
<dbReference type="Proteomes" id="UP001054945">
    <property type="component" value="Unassembled WGS sequence"/>
</dbReference>
<dbReference type="SMART" id="SM00355">
    <property type="entry name" value="ZnF_C2H2"/>
    <property type="match status" value="2"/>
</dbReference>
<dbReference type="GO" id="GO:0000981">
    <property type="term" value="F:DNA-binding transcription factor activity, RNA polymerase II-specific"/>
    <property type="evidence" value="ECO:0007669"/>
    <property type="project" value="TreeGrafter"/>
</dbReference>
<dbReference type="PANTHER" id="PTHR14003">
    <property type="entry name" value="TRANSCRIPTIONAL REPRESSOR PROTEIN YY"/>
    <property type="match status" value="1"/>
</dbReference>
<organism evidence="8 9">
    <name type="scientific">Caerostris extrusa</name>
    <name type="common">Bark spider</name>
    <name type="synonym">Caerostris bankana</name>
    <dbReference type="NCBI Taxonomy" id="172846"/>
    <lineage>
        <taxon>Eukaryota</taxon>
        <taxon>Metazoa</taxon>
        <taxon>Ecdysozoa</taxon>
        <taxon>Arthropoda</taxon>
        <taxon>Chelicerata</taxon>
        <taxon>Arachnida</taxon>
        <taxon>Araneae</taxon>
        <taxon>Araneomorphae</taxon>
        <taxon>Entelegynae</taxon>
        <taxon>Araneoidea</taxon>
        <taxon>Araneidae</taxon>
        <taxon>Caerostris</taxon>
    </lineage>
</organism>
<keyword evidence="4" id="KW-0862">Zinc</keyword>
<proteinExistence type="predicted"/>
<keyword evidence="1" id="KW-0479">Metal-binding</keyword>
<dbReference type="GO" id="GO:0008270">
    <property type="term" value="F:zinc ion binding"/>
    <property type="evidence" value="ECO:0007669"/>
    <property type="project" value="UniProtKB-KW"/>
</dbReference>